<gene>
    <name evidence="11" type="ORF">M441DRAFT_46599</name>
</gene>
<keyword evidence="2 7" id="KW-0859">Xylose metabolism</keyword>
<dbReference type="GO" id="GO:0005524">
    <property type="term" value="F:ATP binding"/>
    <property type="evidence" value="ECO:0007669"/>
    <property type="project" value="UniProtKB-UniRule"/>
</dbReference>
<dbReference type="GO" id="GO:0004856">
    <property type="term" value="F:D-xylulokinase activity"/>
    <property type="evidence" value="ECO:0007669"/>
    <property type="project" value="UniProtKB-UniRule"/>
</dbReference>
<dbReference type="Pfam" id="PF02782">
    <property type="entry name" value="FGGY_C"/>
    <property type="match status" value="1"/>
</dbReference>
<dbReference type="EMBL" id="KZ679261">
    <property type="protein sequence ID" value="PTB41433.1"/>
    <property type="molecule type" value="Genomic_DNA"/>
</dbReference>
<dbReference type="SUPFAM" id="SSF53067">
    <property type="entry name" value="Actin-like ATPase domain"/>
    <property type="match status" value="2"/>
</dbReference>
<evidence type="ECO:0000313" key="11">
    <source>
        <dbReference type="EMBL" id="PTB41433.1"/>
    </source>
</evidence>
<dbReference type="PANTHER" id="PTHR10196:SF57">
    <property type="entry name" value="XYLULOSE KINASE"/>
    <property type="match status" value="1"/>
</dbReference>
<dbReference type="PANTHER" id="PTHR10196">
    <property type="entry name" value="SUGAR KINASE"/>
    <property type="match status" value="1"/>
</dbReference>
<evidence type="ECO:0000256" key="1">
    <source>
        <dbReference type="ARBA" id="ARBA00009156"/>
    </source>
</evidence>
<keyword evidence="7" id="KW-0547">Nucleotide-binding</keyword>
<dbReference type="InterPro" id="IPR018484">
    <property type="entry name" value="FGGY_N"/>
</dbReference>
<dbReference type="FunFam" id="3.30.420.40:FF:000118">
    <property type="entry name" value="Xylulose kinase 2"/>
    <property type="match status" value="1"/>
</dbReference>
<organism evidence="11 12">
    <name type="scientific">Trichoderma asperellum (strain ATCC 204424 / CBS 433.97 / NBRC 101777)</name>
    <dbReference type="NCBI Taxonomy" id="1042311"/>
    <lineage>
        <taxon>Eukaryota</taxon>
        <taxon>Fungi</taxon>
        <taxon>Dikarya</taxon>
        <taxon>Ascomycota</taxon>
        <taxon>Pezizomycotina</taxon>
        <taxon>Sordariomycetes</taxon>
        <taxon>Hypocreomycetidae</taxon>
        <taxon>Hypocreales</taxon>
        <taxon>Hypocreaceae</taxon>
        <taxon>Trichoderma</taxon>
    </lineage>
</organism>
<evidence type="ECO:0000256" key="7">
    <source>
        <dbReference type="RuleBase" id="RU367058"/>
    </source>
</evidence>
<keyword evidence="12" id="KW-1185">Reference proteome</keyword>
<feature type="domain" description="Carbohydrate kinase FGGY C-terminal" evidence="10">
    <location>
        <begin position="331"/>
        <end position="542"/>
    </location>
</feature>
<keyword evidence="3 7" id="KW-0808">Transferase</keyword>
<evidence type="ECO:0000256" key="6">
    <source>
        <dbReference type="ARBA" id="ARBA00048885"/>
    </source>
</evidence>
<evidence type="ECO:0000259" key="9">
    <source>
        <dbReference type="Pfam" id="PF00370"/>
    </source>
</evidence>
<evidence type="ECO:0000313" key="12">
    <source>
        <dbReference type="Proteomes" id="UP000240493"/>
    </source>
</evidence>
<proteinExistence type="inferred from homology"/>
<feature type="compositionally biased region" description="Basic residues" evidence="8">
    <location>
        <begin position="22"/>
        <end position="32"/>
    </location>
</feature>
<dbReference type="InterPro" id="IPR018485">
    <property type="entry name" value="FGGY_C"/>
</dbReference>
<evidence type="ECO:0000256" key="8">
    <source>
        <dbReference type="SAM" id="MobiDB-lite"/>
    </source>
</evidence>
<dbReference type="GO" id="GO:0005829">
    <property type="term" value="C:cytosol"/>
    <property type="evidence" value="ECO:0007669"/>
    <property type="project" value="TreeGrafter"/>
</dbReference>
<feature type="region of interest" description="Disordered" evidence="8">
    <location>
        <begin position="20"/>
        <end position="39"/>
    </location>
</feature>
<dbReference type="GO" id="GO:0005997">
    <property type="term" value="P:xylulose metabolic process"/>
    <property type="evidence" value="ECO:0007669"/>
    <property type="project" value="TreeGrafter"/>
</dbReference>
<dbReference type="OrthoDB" id="1728974at2759"/>
<dbReference type="Proteomes" id="UP000240493">
    <property type="component" value="Unassembled WGS sequence"/>
</dbReference>
<dbReference type="GO" id="GO:0042732">
    <property type="term" value="P:D-xylose metabolic process"/>
    <property type="evidence" value="ECO:0007669"/>
    <property type="project" value="UniProtKB-UniRule"/>
</dbReference>
<evidence type="ECO:0000256" key="5">
    <source>
        <dbReference type="ARBA" id="ARBA00025184"/>
    </source>
</evidence>
<comment type="function">
    <text evidence="5 7">Highly specific D-xylulose kinase which participates in the catabolism of xylose. Xylose is a major component of hemicelluloses such as xylan. Most fungi utilize D-xylose via three enzymatic reactions, xylose reductase (XR), xylitol dehydrogenase (XDH), and xylulokinase, to form xylulose 5-phosphate, which enters pentose phosphate pathway.</text>
</comment>
<dbReference type="InterPro" id="IPR042024">
    <property type="entry name" value="D-XK_euk"/>
</dbReference>
<evidence type="ECO:0000256" key="3">
    <source>
        <dbReference type="ARBA" id="ARBA00022679"/>
    </source>
</evidence>
<feature type="domain" description="Carbohydrate kinase FGGY N-terminal" evidence="9">
    <location>
        <begin position="94"/>
        <end position="321"/>
    </location>
</feature>
<dbReference type="EC" id="2.7.1.17" evidence="7"/>
<dbReference type="STRING" id="1042311.A0A2T3Z9E4"/>
<protein>
    <recommendedName>
        <fullName evidence="7">Xylulose kinase</fullName>
        <ecNumber evidence="7">2.7.1.17</ecNumber>
    </recommendedName>
</protein>
<sequence length="599" mass="65734">MSADNGPLYLGFDLSTQQLKGHPVKSPHHHSFSHITKAPRLTRPPSKGIVVNSDLKTIAEAKVDFDQDFGAKYGIHKGVHVKDPTGEVYAPVALWLESLDLVLERLSKAMAPVPMSRIKGVSGSGQQHGSVFWNDQAEELLRGLDPAKSLVEQLEKSLAHEFAPNWQDHSTQKELEAFDAELGDREKLAEVTGSGAHHRFTGLQIMRIKRVLPEIYANSTRISLVSSWLASVLMGAIAPLDVSDVCGMNLWDIPNQTWSERLLALSAGPEGAADLRKKLGEPRMDGGGSMGAISSYFVSKYGFCPECQIVSFTGDNPATILALPLRPLDAIVSLGTSTTFLMNTPTYKPDGSYHFFNHPTTPGNYMFMLCYKNGGLAREKVRDTLPKPEGGATGWENFNKAVLDTPPLDVRSESDRAKLGLYFYLRETVPNIRAGTWRFTCNSDGSDLKESAQGWSKETDARAIVESQALSMRLRSQKLVYSPRDGLPEQPRRIYLVGGGSLNPAITQVLGEVLGGADGVYKLDVGGNACALGGAYKALWALERKDGETFDELIGKRWTEEGSIEKVDIGYREGTYQKYGKVLGAFEEMEGRLLAEEEH</sequence>
<comment type="catalytic activity">
    <reaction evidence="6 7">
        <text>D-xylulose + ATP = D-xylulose 5-phosphate + ADP + H(+)</text>
        <dbReference type="Rhea" id="RHEA:10964"/>
        <dbReference type="ChEBI" id="CHEBI:15378"/>
        <dbReference type="ChEBI" id="CHEBI:17140"/>
        <dbReference type="ChEBI" id="CHEBI:30616"/>
        <dbReference type="ChEBI" id="CHEBI:57737"/>
        <dbReference type="ChEBI" id="CHEBI:456216"/>
        <dbReference type="EC" id="2.7.1.17"/>
    </reaction>
</comment>
<reference evidence="11 12" key="1">
    <citation type="submission" date="2016-07" db="EMBL/GenBank/DDBJ databases">
        <title>Multiple horizontal gene transfer events from other fungi enriched the ability of initially mycotrophic Trichoderma (Ascomycota) to feed on dead plant biomass.</title>
        <authorList>
            <consortium name="DOE Joint Genome Institute"/>
            <person name="Aerts A."/>
            <person name="Atanasova L."/>
            <person name="Chenthamara K."/>
            <person name="Zhang J."/>
            <person name="Grujic M."/>
            <person name="Henrissat B."/>
            <person name="Kuo A."/>
            <person name="Salamov A."/>
            <person name="Lipzen A."/>
            <person name="Labutti K."/>
            <person name="Barry K."/>
            <person name="Miao Y."/>
            <person name="Rahimi M.J."/>
            <person name="Shen Q."/>
            <person name="Grigoriev I.V."/>
            <person name="Kubicek C.P."/>
            <person name="Druzhinina I.S."/>
        </authorList>
    </citation>
    <scope>NUCLEOTIDE SEQUENCE [LARGE SCALE GENOMIC DNA]</scope>
    <source>
        <strain evidence="11 12">CBS 433.97</strain>
    </source>
</reference>
<dbReference type="InterPro" id="IPR043129">
    <property type="entry name" value="ATPase_NBD"/>
</dbReference>
<name>A0A2T3Z9E4_TRIA4</name>
<dbReference type="AlphaFoldDB" id="A0A2T3Z9E4"/>
<accession>A0A2T3Z9E4</accession>
<evidence type="ECO:0000256" key="4">
    <source>
        <dbReference type="ARBA" id="ARBA00022777"/>
    </source>
</evidence>
<keyword evidence="7" id="KW-0067">ATP-binding</keyword>
<evidence type="ECO:0000256" key="2">
    <source>
        <dbReference type="ARBA" id="ARBA00022629"/>
    </source>
</evidence>
<keyword evidence="4 7" id="KW-0418">Kinase</keyword>
<dbReference type="Gene3D" id="3.30.420.40">
    <property type="match status" value="2"/>
</dbReference>
<dbReference type="Pfam" id="PF00370">
    <property type="entry name" value="FGGY_N"/>
    <property type="match status" value="1"/>
</dbReference>
<dbReference type="CDD" id="cd07776">
    <property type="entry name" value="ASKHA_NBD_FGGY_SpXK-like"/>
    <property type="match status" value="1"/>
</dbReference>
<keyword evidence="7" id="KW-0119">Carbohydrate metabolism</keyword>
<evidence type="ECO:0000259" key="10">
    <source>
        <dbReference type="Pfam" id="PF02782"/>
    </source>
</evidence>
<comment type="similarity">
    <text evidence="1 7">Belongs to the FGGY kinase family.</text>
</comment>